<dbReference type="InterPro" id="IPR052016">
    <property type="entry name" value="Bact_Sigma-Reg"/>
</dbReference>
<name>A0A5P2W950_9ACTN</name>
<dbReference type="SUPFAM" id="SSF55781">
    <property type="entry name" value="GAF domain-like"/>
    <property type="match status" value="1"/>
</dbReference>
<dbReference type="InterPro" id="IPR035965">
    <property type="entry name" value="PAS-like_dom_sf"/>
</dbReference>
<accession>A0A5P2W950</accession>
<dbReference type="PANTHER" id="PTHR43156:SF2">
    <property type="entry name" value="STAGE II SPORULATION PROTEIN E"/>
    <property type="match status" value="1"/>
</dbReference>
<dbReference type="InterPro" id="IPR001932">
    <property type="entry name" value="PPM-type_phosphatase-like_dom"/>
</dbReference>
<dbReference type="SUPFAM" id="SSF55874">
    <property type="entry name" value="ATPase domain of HSP90 chaperone/DNA topoisomerase II/histidine kinase"/>
    <property type="match status" value="1"/>
</dbReference>
<dbReference type="CDD" id="cd16936">
    <property type="entry name" value="HATPase_RsbW-like"/>
    <property type="match status" value="1"/>
</dbReference>
<dbReference type="FunFam" id="3.30.565.10:FF:000028">
    <property type="entry name" value="PAS sensor protein"/>
    <property type="match status" value="1"/>
</dbReference>
<dbReference type="SUPFAM" id="SSF55785">
    <property type="entry name" value="PYP-like sensor domain (PAS domain)"/>
    <property type="match status" value="1"/>
</dbReference>
<dbReference type="KEGG" id="snq:CP978_21745"/>
<dbReference type="FunFam" id="3.60.40.10:FF:000031">
    <property type="entry name" value="PAS sensor protein"/>
    <property type="match status" value="1"/>
</dbReference>
<evidence type="ECO:0000313" key="2">
    <source>
        <dbReference type="EMBL" id="QEV40827.1"/>
    </source>
</evidence>
<dbReference type="Pfam" id="PF13185">
    <property type="entry name" value="GAF_2"/>
    <property type="match status" value="1"/>
</dbReference>
<dbReference type="Gene3D" id="3.60.40.10">
    <property type="entry name" value="PPM-type phosphatase domain"/>
    <property type="match status" value="1"/>
</dbReference>
<dbReference type="Gene3D" id="3.30.450.40">
    <property type="match status" value="1"/>
</dbReference>
<dbReference type="RefSeq" id="WP_052454231.1">
    <property type="nucleotide sequence ID" value="NZ_CP009313.1"/>
</dbReference>
<dbReference type="InterPro" id="IPR000014">
    <property type="entry name" value="PAS"/>
</dbReference>
<dbReference type="Gene3D" id="3.30.450.20">
    <property type="entry name" value="PAS domain"/>
    <property type="match status" value="1"/>
</dbReference>
<dbReference type="InterPro" id="IPR003018">
    <property type="entry name" value="GAF"/>
</dbReference>
<dbReference type="Pfam" id="PF07228">
    <property type="entry name" value="SpoIIE"/>
    <property type="match status" value="1"/>
</dbReference>
<dbReference type="SMART" id="SM00331">
    <property type="entry name" value="PP2C_SIG"/>
    <property type="match status" value="1"/>
</dbReference>
<protein>
    <submittedName>
        <fullName evidence="2">PAS domain-containing protein</fullName>
    </submittedName>
</protein>
<dbReference type="InterPro" id="IPR029016">
    <property type="entry name" value="GAF-like_dom_sf"/>
</dbReference>
<dbReference type="EMBL" id="CP023747">
    <property type="protein sequence ID" value="QEV40827.1"/>
    <property type="molecule type" value="Genomic_DNA"/>
</dbReference>
<dbReference type="NCBIfam" id="TIGR00229">
    <property type="entry name" value="sensory_box"/>
    <property type="match status" value="1"/>
</dbReference>
<dbReference type="OrthoDB" id="118142at2"/>
<organism evidence="2 3">
    <name type="scientific">Streptomyces nodosus</name>
    <dbReference type="NCBI Taxonomy" id="40318"/>
    <lineage>
        <taxon>Bacteria</taxon>
        <taxon>Bacillati</taxon>
        <taxon>Actinomycetota</taxon>
        <taxon>Actinomycetes</taxon>
        <taxon>Kitasatosporales</taxon>
        <taxon>Streptomycetaceae</taxon>
        <taxon>Streptomyces</taxon>
    </lineage>
</organism>
<dbReference type="InterPro" id="IPR013656">
    <property type="entry name" value="PAS_4"/>
</dbReference>
<dbReference type="Gene3D" id="3.30.565.10">
    <property type="entry name" value="Histidine kinase-like ATPase, C-terminal domain"/>
    <property type="match status" value="1"/>
</dbReference>
<dbReference type="AlphaFoldDB" id="A0A5P2W950"/>
<dbReference type="InterPro" id="IPR000700">
    <property type="entry name" value="PAS-assoc_C"/>
</dbReference>
<proteinExistence type="predicted"/>
<dbReference type="Pfam" id="PF08448">
    <property type="entry name" value="PAS_4"/>
    <property type="match status" value="1"/>
</dbReference>
<dbReference type="PROSITE" id="PS50113">
    <property type="entry name" value="PAC"/>
    <property type="match status" value="1"/>
</dbReference>
<keyword evidence="1" id="KW-0378">Hydrolase</keyword>
<dbReference type="SMART" id="SM00065">
    <property type="entry name" value="GAF"/>
    <property type="match status" value="1"/>
</dbReference>
<gene>
    <name evidence="2" type="ORF">CP978_21745</name>
</gene>
<dbReference type="InterPro" id="IPR003594">
    <property type="entry name" value="HATPase_dom"/>
</dbReference>
<reference evidence="2 3" key="1">
    <citation type="submission" date="2017-09" db="EMBL/GenBank/DDBJ databases">
        <title>Streptomyces genome completion.</title>
        <authorList>
            <person name="Lee N."/>
            <person name="Cho B.-K."/>
        </authorList>
    </citation>
    <scope>NUCLEOTIDE SEQUENCE [LARGE SCALE GENOMIC DNA]</scope>
    <source>
        <strain evidence="2 3">ATCC 14899</strain>
    </source>
</reference>
<dbReference type="FunFam" id="3.30.450.40:FF:000035">
    <property type="entry name" value="PAS sensor protein"/>
    <property type="match status" value="1"/>
</dbReference>
<dbReference type="Pfam" id="PF13581">
    <property type="entry name" value="HATPase_c_2"/>
    <property type="match status" value="1"/>
</dbReference>
<evidence type="ECO:0000313" key="3">
    <source>
        <dbReference type="Proteomes" id="UP000325763"/>
    </source>
</evidence>
<dbReference type="Proteomes" id="UP000325763">
    <property type="component" value="Chromosome"/>
</dbReference>
<dbReference type="PANTHER" id="PTHR43156">
    <property type="entry name" value="STAGE II SPORULATION PROTEIN E-RELATED"/>
    <property type="match status" value="1"/>
</dbReference>
<sequence length="704" mass="75050">MTRHRSDEDTELAELGFAQSPCTVALFDTDLRVVRANAEMQRAVALPEDRMRGLRLTEILVHAAGEETEQAMRKVLETGERRQVENRLRFPGEPGEPARSVTLAPLRDRTGRVCGVCLTAHDTTEHDRARERLLLINEAGSRIGSTLDITRTAQELVDTAVPRFADYAAVDLLTFIDHGDEPPPGPLTGSVTMRRAAAGYAAGEVWAGSLQPGDLADYPASSPAAQPLATGLTGVYETTDAAIDGWAVHDPARAARIRLSGAHSVLMVPLRARGVTLGVVRFARSGRPEPFEQDDVLLAEEITSRAAVCVDNARRYTRERVTAETLQRTLLPLRLPDQTALEVASRYLPAAGRVGVGGDWFDVIPLSGARVAMVVGDVVGHGVQAAATMGRLRTAIRALADIDLPPDELLTHLDDLVIRTSAEVDGAAGTDAVADAAAEAAGGLGATCLYAVYDPVSLRCSLARAGHPPPARVGPDGTADFLDLPAGLPLGLGGLPFEATEIDLPEGSLLALYTKGLIETRDPDLDEGLTRLRQALGRPAPSLDAVCDAVLTATGPDRGRSDRPGADIALLVARTRAIGASDVVTWSLPSDPEVVAQARTRTTDQLAAWGLDQAVFTSELVVSELVTNAIRYGQPPVQLRLIHDRDLICEVSDAGSSSPHLRRARVYDEGGRGLMLVAQLTQQWGTRHTPQGKTIWADISLGPA</sequence>
<dbReference type="GO" id="GO:0016791">
    <property type="term" value="F:phosphatase activity"/>
    <property type="evidence" value="ECO:0007669"/>
    <property type="project" value="TreeGrafter"/>
</dbReference>
<dbReference type="InterPro" id="IPR036457">
    <property type="entry name" value="PPM-type-like_dom_sf"/>
</dbReference>
<evidence type="ECO:0000256" key="1">
    <source>
        <dbReference type="ARBA" id="ARBA00022801"/>
    </source>
</evidence>
<dbReference type="InterPro" id="IPR036890">
    <property type="entry name" value="HATPase_C_sf"/>
</dbReference>